<evidence type="ECO:0000313" key="14">
    <source>
        <dbReference type="EMBL" id="CAH2030918.1"/>
    </source>
</evidence>
<feature type="transmembrane region" description="Helical" evidence="12">
    <location>
        <begin position="527"/>
        <end position="546"/>
    </location>
</feature>
<evidence type="ECO:0000256" key="9">
    <source>
        <dbReference type="ARBA" id="ARBA00023065"/>
    </source>
</evidence>
<dbReference type="RefSeq" id="WP_305731785.1">
    <property type="nucleotide sequence ID" value="NZ_OW150024.1"/>
</dbReference>
<evidence type="ECO:0000256" key="7">
    <source>
        <dbReference type="ARBA" id="ARBA00022989"/>
    </source>
</evidence>
<dbReference type="Gene3D" id="1.20.1730.10">
    <property type="entry name" value="Sodium/glucose cotransporter"/>
    <property type="match status" value="1"/>
</dbReference>
<keyword evidence="13" id="KW-0732">Signal</keyword>
<feature type="chain" id="PRO_5046412362" evidence="13">
    <location>
        <begin position="21"/>
        <end position="664"/>
    </location>
</feature>
<feature type="transmembrane region" description="Helical" evidence="12">
    <location>
        <begin position="471"/>
        <end position="491"/>
    </location>
</feature>
<gene>
    <name evidence="14" type="primary">act</name>
    <name evidence="14" type="ORF">GEAMG1_1104</name>
</gene>
<keyword evidence="7 12" id="KW-1133">Transmembrane helix</keyword>
<dbReference type="EMBL" id="OW150024">
    <property type="protein sequence ID" value="CAH2030918.1"/>
    <property type="molecule type" value="Genomic_DNA"/>
</dbReference>
<keyword evidence="10 12" id="KW-0472">Membrane</keyword>
<evidence type="ECO:0000256" key="10">
    <source>
        <dbReference type="ARBA" id="ARBA00023136"/>
    </source>
</evidence>
<feature type="transmembrane region" description="Helical" evidence="12">
    <location>
        <begin position="330"/>
        <end position="351"/>
    </location>
</feature>
<feature type="transmembrane region" description="Helical" evidence="12">
    <location>
        <begin position="221"/>
        <end position="240"/>
    </location>
</feature>
<organism evidence="14 15">
    <name type="scientific">Trichlorobacter ammonificans</name>
    <dbReference type="NCBI Taxonomy" id="2916410"/>
    <lineage>
        <taxon>Bacteria</taxon>
        <taxon>Pseudomonadati</taxon>
        <taxon>Thermodesulfobacteriota</taxon>
        <taxon>Desulfuromonadia</taxon>
        <taxon>Geobacterales</taxon>
        <taxon>Geobacteraceae</taxon>
        <taxon>Trichlorobacter</taxon>
    </lineage>
</organism>
<dbReference type="InterPro" id="IPR038377">
    <property type="entry name" value="Na/Glc_symporter_sf"/>
</dbReference>
<feature type="transmembrane region" description="Helical" evidence="12">
    <location>
        <begin position="618"/>
        <end position="636"/>
    </location>
</feature>
<dbReference type="Pfam" id="PF00474">
    <property type="entry name" value="SSF"/>
    <property type="match status" value="1"/>
</dbReference>
<dbReference type="InterPro" id="IPR001734">
    <property type="entry name" value="Na/solute_symporter"/>
</dbReference>
<proteinExistence type="inferred from homology"/>
<dbReference type="Proteomes" id="UP001295463">
    <property type="component" value="Chromosome"/>
</dbReference>
<dbReference type="PROSITE" id="PS50283">
    <property type="entry name" value="NA_SOLUT_SYMP_3"/>
    <property type="match status" value="1"/>
</dbReference>
<reference evidence="14 15" key="1">
    <citation type="submission" date="2022-03" db="EMBL/GenBank/DDBJ databases">
        <authorList>
            <person name="Koch H."/>
        </authorList>
    </citation>
    <scope>NUCLEOTIDE SEQUENCE [LARGE SCALE GENOMIC DNA]</scope>
    <source>
        <strain evidence="14 15">G1</strain>
    </source>
</reference>
<feature type="transmembrane region" description="Helical" evidence="12">
    <location>
        <begin position="146"/>
        <end position="167"/>
    </location>
</feature>
<name>A0ABN8HIU3_9BACT</name>
<keyword evidence="3" id="KW-0813">Transport</keyword>
<feature type="signal peptide" evidence="13">
    <location>
        <begin position="1"/>
        <end position="20"/>
    </location>
</feature>
<dbReference type="CDD" id="cd11480">
    <property type="entry name" value="SLC5sbd_u4"/>
    <property type="match status" value="1"/>
</dbReference>
<evidence type="ECO:0000256" key="1">
    <source>
        <dbReference type="ARBA" id="ARBA00004651"/>
    </source>
</evidence>
<keyword evidence="9" id="KW-0406">Ion transport</keyword>
<evidence type="ECO:0000313" key="15">
    <source>
        <dbReference type="Proteomes" id="UP001295463"/>
    </source>
</evidence>
<feature type="transmembrane region" description="Helical" evidence="12">
    <location>
        <begin position="252"/>
        <end position="270"/>
    </location>
</feature>
<evidence type="ECO:0000256" key="3">
    <source>
        <dbReference type="ARBA" id="ARBA00022448"/>
    </source>
</evidence>
<dbReference type="PROSITE" id="PS00456">
    <property type="entry name" value="NA_SOLUT_SYMP_1"/>
    <property type="match status" value="1"/>
</dbReference>
<comment type="subcellular location">
    <subcellularLocation>
        <location evidence="1">Cell membrane</location>
        <topology evidence="1">Multi-pass membrane protein</topology>
    </subcellularLocation>
</comment>
<feature type="transmembrane region" description="Helical" evidence="12">
    <location>
        <begin position="497"/>
        <end position="520"/>
    </location>
</feature>
<comment type="similarity">
    <text evidence="2 11">Belongs to the sodium:solute symporter (SSF) (TC 2.A.21) family.</text>
</comment>
<keyword evidence="8" id="KW-0915">Sodium</keyword>
<keyword evidence="5 12" id="KW-0812">Transmembrane</keyword>
<dbReference type="PANTHER" id="PTHR48086:SF6">
    <property type="entry name" value="CATION_ACETATE SYMPORTER ACTP"/>
    <property type="match status" value="1"/>
</dbReference>
<feature type="transmembrane region" description="Helical" evidence="12">
    <location>
        <begin position="188"/>
        <end position="209"/>
    </location>
</feature>
<evidence type="ECO:0000256" key="11">
    <source>
        <dbReference type="RuleBase" id="RU362091"/>
    </source>
</evidence>
<evidence type="ECO:0000256" key="4">
    <source>
        <dbReference type="ARBA" id="ARBA00022475"/>
    </source>
</evidence>
<evidence type="ECO:0000256" key="12">
    <source>
        <dbReference type="SAM" id="Phobius"/>
    </source>
</evidence>
<dbReference type="NCBIfam" id="TIGR00813">
    <property type="entry name" value="sss"/>
    <property type="match status" value="1"/>
</dbReference>
<keyword evidence="15" id="KW-1185">Reference proteome</keyword>
<evidence type="ECO:0000256" key="13">
    <source>
        <dbReference type="SAM" id="SignalP"/>
    </source>
</evidence>
<protein>
    <submittedName>
        <fullName evidence="14">Cation/acetate symporter ActP</fullName>
    </submittedName>
</protein>
<dbReference type="InterPro" id="IPR018212">
    <property type="entry name" value="Na/solute_symporter_CS"/>
</dbReference>
<sequence length="664" mass="68952">MKKLLVTLGCLLTFAGVVCAEPAKTPAAPDAAPAAAAPAPAAAAPAAAVAPADAKPATPAKTVVDSKEKLKANPKVTIPIFLMIIGATMAVVVWSAKKTKSAADFYTAGGGITGTQNGWAIAGDYMSAASFLGISGMISLYGYDGFMYSVGWLVAYITVLLIVAEPCRNAGKYTLGDILAFRTEPKPVRAVAAISVVAVSTFYLTAQMVGAGKLMQLLLGINYKVAVIGVGILMVGYVVFGGMTATTWVQIIKAGLLMTGAGLLAILVGLKSGMSPFQFFNDIATNEKIIDHVKLLPIYLREVEAGTATMDAGQRFLEPGLFLTNPLDQISLGMALVLGTAGMPHILMRFFTVPTAQEARKSVIVAMFIIGSFYILTTLLGFGAAIHLSPQGIKAVDAGGNMAAMMLAKALGGDISPFIGDLLLAFLCAVAFATILAVVSGLVLAASAAIAHDIYVNVIKDGHADQHEQVMAARITSFVVGACGIAIGIAAEKQNVAHLVALAFAVASSGNLPVVVLSLFWKKFNTAGVIAGLLVGTIASIGLVMVSPNMTYPDVVANNAKKAYTKLEADISAGKIAPEAMEKTLKTIDDKKAEEAKNRGGKSMVGLSAPLFTLKNPGILSIPLGFIAAIVAALAFPSRRAEEMWDEIYVRQNTGIGMAKAIDH</sequence>
<keyword evidence="6" id="KW-0769">Symport</keyword>
<evidence type="ECO:0000256" key="5">
    <source>
        <dbReference type="ARBA" id="ARBA00022692"/>
    </source>
</evidence>
<feature type="transmembrane region" description="Helical" evidence="12">
    <location>
        <begin position="422"/>
        <end position="450"/>
    </location>
</feature>
<dbReference type="PANTHER" id="PTHR48086">
    <property type="entry name" value="SODIUM/PROLINE SYMPORTER-RELATED"/>
    <property type="match status" value="1"/>
</dbReference>
<dbReference type="InterPro" id="IPR050277">
    <property type="entry name" value="Sodium:Solute_Symporter"/>
</dbReference>
<evidence type="ECO:0000256" key="2">
    <source>
        <dbReference type="ARBA" id="ARBA00006434"/>
    </source>
</evidence>
<evidence type="ECO:0000256" key="8">
    <source>
        <dbReference type="ARBA" id="ARBA00023053"/>
    </source>
</evidence>
<accession>A0ABN8HIU3</accession>
<evidence type="ECO:0000256" key="6">
    <source>
        <dbReference type="ARBA" id="ARBA00022847"/>
    </source>
</evidence>
<feature type="transmembrane region" description="Helical" evidence="12">
    <location>
        <begin position="363"/>
        <end position="386"/>
    </location>
</feature>
<feature type="transmembrane region" description="Helical" evidence="12">
    <location>
        <begin position="76"/>
        <end position="96"/>
    </location>
</feature>
<keyword evidence="4" id="KW-1003">Cell membrane</keyword>